<evidence type="ECO:0000313" key="5">
    <source>
        <dbReference type="Proteomes" id="UP000003704"/>
    </source>
</evidence>
<accession>I7ZF07</accession>
<dbReference type="InterPro" id="IPR003423">
    <property type="entry name" value="OMP_efflux"/>
</dbReference>
<evidence type="ECO:0000256" key="1">
    <source>
        <dbReference type="ARBA" id="ARBA00007613"/>
    </source>
</evidence>
<gene>
    <name evidence="4" type="ORF">WQQ_05960</name>
</gene>
<keyword evidence="2" id="KW-0812">Transmembrane</keyword>
<dbReference type="EMBL" id="AKGD01000001">
    <property type="protein sequence ID" value="EIT70459.1"/>
    <property type="molecule type" value="Genomic_DNA"/>
</dbReference>
<dbReference type="SUPFAM" id="SSF56954">
    <property type="entry name" value="Outer membrane efflux proteins (OEP)"/>
    <property type="match status" value="1"/>
</dbReference>
<proteinExistence type="inferred from homology"/>
<comment type="caution">
    <text evidence="4">The sequence shown here is derived from an EMBL/GenBank/DDBJ whole genome shotgun (WGS) entry which is preliminary data.</text>
</comment>
<dbReference type="OrthoDB" id="9770517at2"/>
<dbReference type="Proteomes" id="UP000003704">
    <property type="component" value="Unassembled WGS sequence"/>
</dbReference>
<keyword evidence="3" id="KW-0175">Coiled coil</keyword>
<comment type="subcellular location">
    <subcellularLocation>
        <location evidence="2">Cell outer membrane</location>
        <topology evidence="2">Lipid-anchor</topology>
    </subcellularLocation>
</comment>
<dbReference type="PANTHER" id="PTHR30203">
    <property type="entry name" value="OUTER MEMBRANE CATION EFFLUX PROTEIN"/>
    <property type="match status" value="1"/>
</dbReference>
<comment type="similarity">
    <text evidence="1 2">Belongs to the outer membrane factor (OMF) (TC 1.B.17) family.</text>
</comment>
<dbReference type="NCBIfam" id="TIGR01845">
    <property type="entry name" value="outer_NodT"/>
    <property type="match status" value="1"/>
</dbReference>
<feature type="coiled-coil region" evidence="3">
    <location>
        <begin position="74"/>
        <end position="101"/>
    </location>
</feature>
<dbReference type="Gene3D" id="2.20.200.10">
    <property type="entry name" value="Outer membrane efflux proteins (OEP)"/>
    <property type="match status" value="1"/>
</dbReference>
<name>I7ZF07_9GAMM</name>
<dbReference type="GO" id="GO:0009279">
    <property type="term" value="C:cell outer membrane"/>
    <property type="evidence" value="ECO:0007669"/>
    <property type="project" value="UniProtKB-SubCell"/>
</dbReference>
<evidence type="ECO:0000313" key="4">
    <source>
        <dbReference type="EMBL" id="EIT70459.1"/>
    </source>
</evidence>
<feature type="signal peptide" evidence="2">
    <location>
        <begin position="1"/>
        <end position="22"/>
    </location>
</feature>
<keyword evidence="2" id="KW-1134">Transmembrane beta strand</keyword>
<dbReference type="PATRIC" id="fig|1172194.4.peg.569"/>
<keyword evidence="5" id="KW-1185">Reference proteome</keyword>
<dbReference type="PANTHER" id="PTHR30203:SF33">
    <property type="entry name" value="BLR4455 PROTEIN"/>
    <property type="match status" value="1"/>
</dbReference>
<dbReference type="GO" id="GO:0015562">
    <property type="term" value="F:efflux transmembrane transporter activity"/>
    <property type="evidence" value="ECO:0007669"/>
    <property type="project" value="InterPro"/>
</dbReference>
<evidence type="ECO:0000256" key="3">
    <source>
        <dbReference type="SAM" id="Coils"/>
    </source>
</evidence>
<dbReference type="STRING" id="1172194.WQQ_05960"/>
<dbReference type="Gene3D" id="1.20.1600.10">
    <property type="entry name" value="Outer membrane efflux proteins (OEP)"/>
    <property type="match status" value="1"/>
</dbReference>
<protein>
    <submittedName>
        <fullName evidence="4">RND efflux system outer membrane lipoprotein</fullName>
    </submittedName>
</protein>
<dbReference type="PROSITE" id="PS51257">
    <property type="entry name" value="PROKAR_LIPOPROTEIN"/>
    <property type="match status" value="1"/>
</dbReference>
<feature type="chain" id="PRO_5001440063" evidence="2">
    <location>
        <begin position="23"/>
        <end position="491"/>
    </location>
</feature>
<keyword evidence="2 4" id="KW-0449">Lipoprotein</keyword>
<reference evidence="4 5" key="1">
    <citation type="journal article" date="2012" name="J. Bacteriol.">
        <title>Genome Sequence of n-Alkane-Degrading Hydrocarboniphaga effusa Strain AP103T (ATCC BAA-332T).</title>
        <authorList>
            <person name="Chang H.K."/>
            <person name="Zylstra G.J."/>
            <person name="Chae J.C."/>
        </authorList>
    </citation>
    <scope>NUCLEOTIDE SEQUENCE [LARGE SCALE GENOMIC DNA]</scope>
    <source>
        <strain evidence="4 5">AP103</strain>
    </source>
</reference>
<keyword evidence="2" id="KW-0732">Signal</keyword>
<keyword evidence="2" id="KW-0564">Palmitate</keyword>
<feature type="coiled-coil region" evidence="3">
    <location>
        <begin position="205"/>
        <end position="232"/>
    </location>
</feature>
<sequence length="491" mass="52562">MLKRWGSSTSKFALHCSAAALAVALAGCAVGPDYVRPEFKTPENYKEAEGWIAAQPNDAIDRDGWWKLFNDPVLDDLAAQLKVSNQNIAAAQAAYEQARAVVREQRAGLFPTLSLTGNATRADSGGSGSSRIVTDQNGGTSVIAGGDTIRNSFRASIGASWEPDVWGRLRRTLNNANASAQASAADLASATLSAQGELVTNYLSLRETDAEIELLKATLEGYERSLQIAKNRHSVGVAALSDVLSAQTQLYGTQADLAGMALQRDQLEHAIAVLLGKTPASFKLPPAEWNGVVPQVPLSLPSTLMQRRPDIAAAERQVAMANEQIGIQRSAYFPSLSLSASYGSSSQKVSDLFDASTLLWSIGASISQTLFDFGARGARMDQVQAAYNQSVATYRQTVLTAFQNVEDQLSGTRVLERQYGLRQQASEVADRNEQLMVNQYRAGQVAYSEVVTAQASALSSRRSLVQAALQRQTTAVALIQALGGGWSVEAD</sequence>
<evidence type="ECO:0000256" key="2">
    <source>
        <dbReference type="RuleBase" id="RU362097"/>
    </source>
</evidence>
<dbReference type="InterPro" id="IPR010131">
    <property type="entry name" value="MdtP/NodT-like"/>
</dbReference>
<organism evidence="4 5">
    <name type="scientific">Hydrocarboniphaga effusa AP103</name>
    <dbReference type="NCBI Taxonomy" id="1172194"/>
    <lineage>
        <taxon>Bacteria</taxon>
        <taxon>Pseudomonadati</taxon>
        <taxon>Pseudomonadota</taxon>
        <taxon>Gammaproteobacteria</taxon>
        <taxon>Nevskiales</taxon>
        <taxon>Nevskiaceae</taxon>
        <taxon>Hydrocarboniphaga</taxon>
    </lineage>
</organism>
<dbReference type="RefSeq" id="WP_007183552.1">
    <property type="nucleotide sequence ID" value="NZ_AKGD01000001.1"/>
</dbReference>
<dbReference type="Pfam" id="PF02321">
    <property type="entry name" value="OEP"/>
    <property type="match status" value="2"/>
</dbReference>
<dbReference type="AlphaFoldDB" id="I7ZF07"/>
<keyword evidence="2" id="KW-0472">Membrane</keyword>